<feature type="region of interest" description="Disordered" evidence="1">
    <location>
        <begin position="145"/>
        <end position="185"/>
    </location>
</feature>
<organism evidence="2 3">
    <name type="scientific">Fusarium flagelliforme</name>
    <dbReference type="NCBI Taxonomy" id="2675880"/>
    <lineage>
        <taxon>Eukaryota</taxon>
        <taxon>Fungi</taxon>
        <taxon>Dikarya</taxon>
        <taxon>Ascomycota</taxon>
        <taxon>Pezizomycotina</taxon>
        <taxon>Sordariomycetes</taxon>
        <taxon>Hypocreomycetidae</taxon>
        <taxon>Hypocreales</taxon>
        <taxon>Nectriaceae</taxon>
        <taxon>Fusarium</taxon>
        <taxon>Fusarium incarnatum-equiseti species complex</taxon>
    </lineage>
</organism>
<evidence type="ECO:0000313" key="2">
    <source>
        <dbReference type="EMBL" id="RFN47827.1"/>
    </source>
</evidence>
<feature type="region of interest" description="Disordered" evidence="1">
    <location>
        <begin position="204"/>
        <end position="258"/>
    </location>
</feature>
<dbReference type="AlphaFoldDB" id="A0A395MIS5"/>
<accession>A0A395MIS5</accession>
<evidence type="ECO:0000313" key="3">
    <source>
        <dbReference type="Proteomes" id="UP000265631"/>
    </source>
</evidence>
<keyword evidence="3" id="KW-1185">Reference proteome</keyword>
<dbReference type="Proteomes" id="UP000265631">
    <property type="component" value="Unassembled WGS sequence"/>
</dbReference>
<sequence length="258" mass="28309">MTTPTDNPNAKSQFLRDWQEILNAPNIHGTQSLEPRAYRSCGNSNQQVYPKLTRGCTDSGTSWGQPREREEGKRMRRLIRSIVTGRFDYADLPDDQKLVIAKQIKGDSVGTLKFFVTPPAVPAMTCGLTANPNAPASLGYLAHGLDDSKLNPRQQSSTSPLTSKSNTSTDSKIDKNALSQEATSYPVEMKIKQRECLEMRKHAAGNGSPLKSADSGITSNGVVDFDQPRSSPYNNKRPDQLSPQRPPPALPATLFSTY</sequence>
<protein>
    <submittedName>
        <fullName evidence="2">Ste/ste11/bck1 protein kinase</fullName>
    </submittedName>
</protein>
<keyword evidence="2" id="KW-0808">Transferase</keyword>
<gene>
    <name evidence="2" type="ORF">FIE12Z_7901</name>
</gene>
<feature type="compositionally biased region" description="Polar residues" evidence="1">
    <location>
        <begin position="151"/>
        <end position="170"/>
    </location>
</feature>
<reference evidence="2 3" key="1">
    <citation type="journal article" date="2018" name="PLoS Pathog.">
        <title>Evolution of structural diversity of trichothecenes, a family of toxins produced by plant pathogenic and entomopathogenic fungi.</title>
        <authorList>
            <person name="Proctor R.H."/>
            <person name="McCormick S.P."/>
            <person name="Kim H.S."/>
            <person name="Cardoza R.E."/>
            <person name="Stanley A.M."/>
            <person name="Lindo L."/>
            <person name="Kelly A."/>
            <person name="Brown D.W."/>
            <person name="Lee T."/>
            <person name="Vaughan M.M."/>
            <person name="Alexander N.J."/>
            <person name="Busman M."/>
            <person name="Gutierrez S."/>
        </authorList>
    </citation>
    <scope>NUCLEOTIDE SEQUENCE [LARGE SCALE GENOMIC DNA]</scope>
    <source>
        <strain evidence="2 3">NRRL 13405</strain>
    </source>
</reference>
<keyword evidence="2" id="KW-0418">Kinase</keyword>
<dbReference type="STRING" id="2594813.A0A395MIS5"/>
<dbReference type="GO" id="GO:0016301">
    <property type="term" value="F:kinase activity"/>
    <property type="evidence" value="ECO:0007669"/>
    <property type="project" value="UniProtKB-KW"/>
</dbReference>
<comment type="caution">
    <text evidence="2">The sequence shown here is derived from an EMBL/GenBank/DDBJ whole genome shotgun (WGS) entry which is preliminary data.</text>
</comment>
<name>A0A395MIS5_9HYPO</name>
<evidence type="ECO:0000256" key="1">
    <source>
        <dbReference type="SAM" id="MobiDB-lite"/>
    </source>
</evidence>
<proteinExistence type="predicted"/>
<dbReference type="EMBL" id="PXXK01000230">
    <property type="protein sequence ID" value="RFN47827.1"/>
    <property type="molecule type" value="Genomic_DNA"/>
</dbReference>